<keyword evidence="10" id="KW-1185">Reference proteome</keyword>
<reference evidence="9" key="1">
    <citation type="submission" date="2020-08" db="EMBL/GenBank/DDBJ databases">
        <title>Genome public.</title>
        <authorList>
            <person name="Liu C."/>
            <person name="Sun Q."/>
        </authorList>
    </citation>
    <scope>NUCLEOTIDE SEQUENCE</scope>
    <source>
        <strain evidence="9">BX8</strain>
    </source>
</reference>
<keyword evidence="5 6" id="KW-0449">Lipoprotein</keyword>
<dbReference type="RefSeq" id="WP_186886999.1">
    <property type="nucleotide sequence ID" value="NZ_JACONZ010000001.1"/>
</dbReference>
<accession>A0A923I8B5</accession>
<evidence type="ECO:0000256" key="6">
    <source>
        <dbReference type="PIRNR" id="PIRNR002854"/>
    </source>
</evidence>
<comment type="similarity">
    <text evidence="6">Belongs to the nlpA lipoprotein family.</text>
</comment>
<organism evidence="9 10">
    <name type="scientific">Anaerofilum hominis</name>
    <dbReference type="NCBI Taxonomy" id="2763016"/>
    <lineage>
        <taxon>Bacteria</taxon>
        <taxon>Bacillati</taxon>
        <taxon>Bacillota</taxon>
        <taxon>Clostridia</taxon>
        <taxon>Eubacteriales</taxon>
        <taxon>Oscillospiraceae</taxon>
        <taxon>Anaerofilum</taxon>
    </lineage>
</organism>
<sequence>MKKKFIPLISAALALSLALTGCGGSGSSAAGSSAAGSSAAGPSSAAASSTAVTATLTVGASPSPHAQILNDVIAPLLAAQGIELVVREFDDYIIPNTALEAGELDANYFQHTPYLENFNEENGTHLAVGAEVHFETMALYPGKTASLDVLADGASIAIPNDTTNEARALQLLAAQGLITLKEGVGLEATPNDVVENPKNLKFEEVVAAQIPNLLADVDLGIANGNYALGAGIAGTAIAKEGADSEAAQTYPNVLAIREGDERPELKALIEAMTSPEVKAYIEETYEGTVIAVF</sequence>
<feature type="chain" id="PRO_5038776741" description="Lipoprotein" evidence="8">
    <location>
        <begin position="31"/>
        <end position="293"/>
    </location>
</feature>
<name>A0A923I8B5_9FIRM</name>
<dbReference type="SUPFAM" id="SSF53850">
    <property type="entry name" value="Periplasmic binding protein-like II"/>
    <property type="match status" value="1"/>
</dbReference>
<feature type="signal peptide" evidence="8">
    <location>
        <begin position="1"/>
        <end position="30"/>
    </location>
</feature>
<feature type="lipid moiety-binding region" description="S-diacylglycerol cysteine" evidence="7">
    <location>
        <position position="22"/>
    </location>
</feature>
<dbReference type="PROSITE" id="PS51257">
    <property type="entry name" value="PROKAR_LIPOPROTEIN"/>
    <property type="match status" value="1"/>
</dbReference>
<comment type="caution">
    <text evidence="9">The sequence shown here is derived from an EMBL/GenBank/DDBJ whole genome shotgun (WGS) entry which is preliminary data.</text>
</comment>
<dbReference type="InterPro" id="IPR004872">
    <property type="entry name" value="Lipoprotein_NlpA"/>
</dbReference>
<evidence type="ECO:0000313" key="9">
    <source>
        <dbReference type="EMBL" id="MBC5580661.1"/>
    </source>
</evidence>
<comment type="subcellular location">
    <subcellularLocation>
        <location evidence="1">Membrane</location>
        <topology evidence="1">Lipid-anchor</topology>
    </subcellularLocation>
</comment>
<dbReference type="Gene3D" id="3.40.190.10">
    <property type="entry name" value="Periplasmic binding protein-like II"/>
    <property type="match status" value="2"/>
</dbReference>
<evidence type="ECO:0000313" key="10">
    <source>
        <dbReference type="Proteomes" id="UP000659630"/>
    </source>
</evidence>
<dbReference type="EMBL" id="JACONZ010000001">
    <property type="protein sequence ID" value="MBC5580661.1"/>
    <property type="molecule type" value="Genomic_DNA"/>
</dbReference>
<evidence type="ECO:0000256" key="8">
    <source>
        <dbReference type="SAM" id="SignalP"/>
    </source>
</evidence>
<dbReference type="PANTHER" id="PTHR30429:SF0">
    <property type="entry name" value="METHIONINE-BINDING LIPOPROTEIN METQ"/>
    <property type="match status" value="1"/>
</dbReference>
<keyword evidence="4" id="KW-0564">Palmitate</keyword>
<keyword evidence="3" id="KW-0472">Membrane</keyword>
<keyword evidence="2 8" id="KW-0732">Signal</keyword>
<gene>
    <name evidence="9" type="ORF">H8S23_03995</name>
</gene>
<protein>
    <recommendedName>
        <fullName evidence="6">Lipoprotein</fullName>
    </recommendedName>
</protein>
<evidence type="ECO:0000256" key="3">
    <source>
        <dbReference type="ARBA" id="ARBA00023136"/>
    </source>
</evidence>
<evidence type="ECO:0000256" key="4">
    <source>
        <dbReference type="ARBA" id="ARBA00023139"/>
    </source>
</evidence>
<dbReference type="Pfam" id="PF03180">
    <property type="entry name" value="Lipoprotein_9"/>
    <property type="match status" value="1"/>
</dbReference>
<dbReference type="GO" id="GO:0016020">
    <property type="term" value="C:membrane"/>
    <property type="evidence" value="ECO:0007669"/>
    <property type="project" value="UniProtKB-SubCell"/>
</dbReference>
<evidence type="ECO:0000256" key="2">
    <source>
        <dbReference type="ARBA" id="ARBA00022729"/>
    </source>
</evidence>
<dbReference type="PIRSF" id="PIRSF002854">
    <property type="entry name" value="MetQ"/>
    <property type="match status" value="1"/>
</dbReference>
<dbReference type="Proteomes" id="UP000659630">
    <property type="component" value="Unassembled WGS sequence"/>
</dbReference>
<dbReference type="AlphaFoldDB" id="A0A923I8B5"/>
<proteinExistence type="inferred from homology"/>
<evidence type="ECO:0000256" key="1">
    <source>
        <dbReference type="ARBA" id="ARBA00004635"/>
    </source>
</evidence>
<evidence type="ECO:0000256" key="7">
    <source>
        <dbReference type="PIRSR" id="PIRSR002854-1"/>
    </source>
</evidence>
<dbReference type="PANTHER" id="PTHR30429">
    <property type="entry name" value="D-METHIONINE-BINDING LIPOPROTEIN METQ"/>
    <property type="match status" value="1"/>
</dbReference>
<evidence type="ECO:0000256" key="5">
    <source>
        <dbReference type="ARBA" id="ARBA00023288"/>
    </source>
</evidence>